<comment type="caution">
    <text evidence="2">The sequence shown here is derived from an EMBL/GenBank/DDBJ whole genome shotgun (WGS) entry which is preliminary data.</text>
</comment>
<keyword evidence="1" id="KW-1133">Transmembrane helix</keyword>
<name>A0A941DWC3_9BACI</name>
<accession>A0A941DWC3</accession>
<dbReference type="Pfam" id="PF09911">
    <property type="entry name" value="DUF2140"/>
    <property type="match status" value="1"/>
</dbReference>
<reference evidence="2" key="1">
    <citation type="submission" date="2021-04" db="EMBL/GenBank/DDBJ databases">
        <title>Isolation and polyphasic classification of algal microorganism.</title>
        <authorList>
            <person name="Wang S."/>
        </authorList>
    </citation>
    <scope>NUCLEOTIDE SEQUENCE</scope>
    <source>
        <strain evidence="2">720a</strain>
    </source>
</reference>
<keyword evidence="1" id="KW-0812">Transmembrane</keyword>
<sequence>MAERNVRRSKRSKWKKRFIGLLSLNIVILIIILALIFWPVPRVDYPAQHADKADESSEFVVRTTKQNLNELINAYIDQMLNDTKHRYRIELGEDVHLIGELPVFSTTVPLSVHLEPFVQDNGDIILKQRSISIGLLELPNQKIMEYIDKYLPMPEWVTVNPKDEAIYVAVTDMKLKSNFQVAVEHIDLDANNLAFKFRVPYQTLGIE</sequence>
<keyword evidence="1" id="KW-0472">Membrane</keyword>
<dbReference type="InterPro" id="IPR018672">
    <property type="entry name" value="DUF2140"/>
</dbReference>
<evidence type="ECO:0000256" key="1">
    <source>
        <dbReference type="SAM" id="Phobius"/>
    </source>
</evidence>
<evidence type="ECO:0000313" key="2">
    <source>
        <dbReference type="EMBL" id="MBR7796687.1"/>
    </source>
</evidence>
<gene>
    <name evidence="2" type="ORF">KCX74_11620</name>
</gene>
<protein>
    <submittedName>
        <fullName evidence="2">YpmS family protein</fullName>
    </submittedName>
</protein>
<proteinExistence type="predicted"/>
<organism evidence="2 3">
    <name type="scientific">Virgibacillus salarius</name>
    <dbReference type="NCBI Taxonomy" id="447199"/>
    <lineage>
        <taxon>Bacteria</taxon>
        <taxon>Bacillati</taxon>
        <taxon>Bacillota</taxon>
        <taxon>Bacilli</taxon>
        <taxon>Bacillales</taxon>
        <taxon>Bacillaceae</taxon>
        <taxon>Virgibacillus</taxon>
    </lineage>
</organism>
<evidence type="ECO:0000313" key="3">
    <source>
        <dbReference type="Proteomes" id="UP000675284"/>
    </source>
</evidence>
<feature type="transmembrane region" description="Helical" evidence="1">
    <location>
        <begin position="21"/>
        <end position="40"/>
    </location>
</feature>
<dbReference type="RefSeq" id="WP_026682609.1">
    <property type="nucleotide sequence ID" value="NZ_BAAACY010000070.1"/>
</dbReference>
<dbReference type="Proteomes" id="UP000675284">
    <property type="component" value="Unassembled WGS sequence"/>
</dbReference>
<keyword evidence="3" id="KW-1185">Reference proteome</keyword>
<dbReference type="AlphaFoldDB" id="A0A941DWC3"/>
<dbReference type="EMBL" id="JAGSOT010000032">
    <property type="protein sequence ID" value="MBR7796687.1"/>
    <property type="molecule type" value="Genomic_DNA"/>
</dbReference>